<dbReference type="OrthoDB" id="6806191at2759"/>
<comment type="caution">
    <text evidence="1">The sequence shown here is derived from an EMBL/GenBank/DDBJ whole genome shotgun (WGS) entry which is preliminary data.</text>
</comment>
<dbReference type="Proteomes" id="UP001152888">
    <property type="component" value="Unassembled WGS sequence"/>
</dbReference>
<name>A0A9P0KA02_ACAOB</name>
<organism evidence="1 2">
    <name type="scientific">Acanthoscelides obtectus</name>
    <name type="common">Bean weevil</name>
    <name type="synonym">Bruchus obtectus</name>
    <dbReference type="NCBI Taxonomy" id="200917"/>
    <lineage>
        <taxon>Eukaryota</taxon>
        <taxon>Metazoa</taxon>
        <taxon>Ecdysozoa</taxon>
        <taxon>Arthropoda</taxon>
        <taxon>Hexapoda</taxon>
        <taxon>Insecta</taxon>
        <taxon>Pterygota</taxon>
        <taxon>Neoptera</taxon>
        <taxon>Endopterygota</taxon>
        <taxon>Coleoptera</taxon>
        <taxon>Polyphaga</taxon>
        <taxon>Cucujiformia</taxon>
        <taxon>Chrysomeloidea</taxon>
        <taxon>Chrysomelidae</taxon>
        <taxon>Bruchinae</taxon>
        <taxon>Bruchini</taxon>
        <taxon>Acanthoscelides</taxon>
    </lineage>
</organism>
<gene>
    <name evidence="1" type="ORF">ACAOBT_LOCUS8386</name>
</gene>
<accession>A0A9P0KA02</accession>
<sequence length="92" mass="10737">MEELEENVTNQTVCKAACGIRRMLNDYVFVFWPAQVKTAIDNFEKCIVDVRNKIDHIINKAKNICTEPPGNKRRRRNNSSHDHRVAALEIIW</sequence>
<protein>
    <submittedName>
        <fullName evidence="1">Uncharacterized protein</fullName>
    </submittedName>
</protein>
<proteinExistence type="predicted"/>
<keyword evidence="2" id="KW-1185">Reference proteome</keyword>
<dbReference type="AlphaFoldDB" id="A0A9P0KA02"/>
<reference evidence="1" key="1">
    <citation type="submission" date="2022-03" db="EMBL/GenBank/DDBJ databases">
        <authorList>
            <person name="Sayadi A."/>
        </authorList>
    </citation>
    <scope>NUCLEOTIDE SEQUENCE</scope>
</reference>
<evidence type="ECO:0000313" key="2">
    <source>
        <dbReference type="Proteomes" id="UP001152888"/>
    </source>
</evidence>
<dbReference type="EMBL" id="CAKOFQ010006764">
    <property type="protein sequence ID" value="CAH1969392.1"/>
    <property type="molecule type" value="Genomic_DNA"/>
</dbReference>
<evidence type="ECO:0000313" key="1">
    <source>
        <dbReference type="EMBL" id="CAH1969392.1"/>
    </source>
</evidence>